<reference evidence="2 3" key="1">
    <citation type="submission" date="2018-03" db="EMBL/GenBank/DDBJ databases">
        <title>Genomes of Pezizomycetes fungi and the evolution of truffles.</title>
        <authorList>
            <person name="Murat C."/>
            <person name="Payen T."/>
            <person name="Noel B."/>
            <person name="Kuo A."/>
            <person name="Martin F.M."/>
        </authorList>
    </citation>
    <scope>NUCLEOTIDE SEQUENCE [LARGE SCALE GENOMIC DNA]</scope>
    <source>
        <strain evidence="2">091103-1</strain>
    </source>
</reference>
<keyword evidence="3" id="KW-1185">Reference proteome</keyword>
<comment type="caution">
    <text evidence="2">The sequence shown here is derived from an EMBL/GenBank/DDBJ whole genome shotgun (WGS) entry which is preliminary data.</text>
</comment>
<accession>A0A317T1E2</accession>
<gene>
    <name evidence="2" type="ORF">C7212DRAFT_165096</name>
</gene>
<proteinExistence type="predicted"/>
<organism evidence="2 3">
    <name type="scientific">Tuber magnatum</name>
    <name type="common">white Piedmont truffle</name>
    <dbReference type="NCBI Taxonomy" id="42249"/>
    <lineage>
        <taxon>Eukaryota</taxon>
        <taxon>Fungi</taxon>
        <taxon>Dikarya</taxon>
        <taxon>Ascomycota</taxon>
        <taxon>Pezizomycotina</taxon>
        <taxon>Pezizomycetes</taxon>
        <taxon>Pezizales</taxon>
        <taxon>Tuberaceae</taxon>
        <taxon>Tuber</taxon>
    </lineage>
</organism>
<name>A0A317T1E2_9PEZI</name>
<dbReference type="OrthoDB" id="4927525at2759"/>
<protein>
    <recommendedName>
        <fullName evidence="4">Reverse transcriptase Ty1/copia-type domain-containing protein</fullName>
    </recommendedName>
</protein>
<evidence type="ECO:0000313" key="3">
    <source>
        <dbReference type="Proteomes" id="UP000246991"/>
    </source>
</evidence>
<evidence type="ECO:0008006" key="4">
    <source>
        <dbReference type="Google" id="ProtNLM"/>
    </source>
</evidence>
<dbReference type="AlphaFoldDB" id="A0A317T1E2"/>
<dbReference type="EMBL" id="PYWC01000002">
    <property type="protein sequence ID" value="PWW80563.1"/>
    <property type="molecule type" value="Genomic_DNA"/>
</dbReference>
<evidence type="ECO:0000313" key="2">
    <source>
        <dbReference type="EMBL" id="PWW80563.1"/>
    </source>
</evidence>
<feature type="region of interest" description="Disordered" evidence="1">
    <location>
        <begin position="38"/>
        <end position="67"/>
    </location>
</feature>
<dbReference type="Proteomes" id="UP000246991">
    <property type="component" value="Unassembled WGS sequence"/>
</dbReference>
<evidence type="ECO:0000256" key="1">
    <source>
        <dbReference type="SAM" id="MobiDB-lite"/>
    </source>
</evidence>
<sequence length="114" mass="12735">MYDLGQLRQFLDLEIRFRAGWVSWNQSRFIETVLQSTSLAHPSNSPVSSRGQQQTTSEAAHASQLNPEDQRQYQAIVGSLMYLAVASRPDLAFTVSILSKFNTVMSTEHMAGAE</sequence>